<evidence type="ECO:0000313" key="3">
    <source>
        <dbReference type="Proteomes" id="UP001143372"/>
    </source>
</evidence>
<evidence type="ECO:0000259" key="1">
    <source>
        <dbReference type="SMART" id="SM00382"/>
    </source>
</evidence>
<dbReference type="AlphaFoldDB" id="A0A9W6MWK7"/>
<dbReference type="InterPro" id="IPR003593">
    <property type="entry name" value="AAA+_ATPase"/>
</dbReference>
<reference evidence="2" key="2">
    <citation type="submission" date="2023-01" db="EMBL/GenBank/DDBJ databases">
        <authorList>
            <person name="Sun Q."/>
            <person name="Evtushenko L."/>
        </authorList>
    </citation>
    <scope>NUCLEOTIDE SEQUENCE</scope>
    <source>
        <strain evidence="2">VKM B-2347</strain>
    </source>
</reference>
<gene>
    <name evidence="2" type="ORF">GCM10008179_26030</name>
</gene>
<dbReference type="RefSeq" id="WP_271169205.1">
    <property type="nucleotide sequence ID" value="NZ_BSFI01000016.1"/>
</dbReference>
<dbReference type="EMBL" id="BSFI01000016">
    <property type="protein sequence ID" value="GLK68965.1"/>
    <property type="molecule type" value="Genomic_DNA"/>
</dbReference>
<name>A0A9W6MWK7_9HYPH</name>
<reference evidence="2" key="1">
    <citation type="journal article" date="2014" name="Int. J. Syst. Evol. Microbiol.">
        <title>Complete genome sequence of Corynebacterium casei LMG S-19264T (=DSM 44701T), isolated from a smear-ripened cheese.</title>
        <authorList>
            <consortium name="US DOE Joint Genome Institute (JGI-PGF)"/>
            <person name="Walter F."/>
            <person name="Albersmeier A."/>
            <person name="Kalinowski J."/>
            <person name="Ruckert C."/>
        </authorList>
    </citation>
    <scope>NUCLEOTIDE SEQUENCE</scope>
    <source>
        <strain evidence="2">VKM B-2347</strain>
    </source>
</reference>
<dbReference type="SUPFAM" id="SSF52540">
    <property type="entry name" value="P-loop containing nucleoside triphosphate hydrolases"/>
    <property type="match status" value="1"/>
</dbReference>
<evidence type="ECO:0000313" key="2">
    <source>
        <dbReference type="EMBL" id="GLK68965.1"/>
    </source>
</evidence>
<organism evidence="2 3">
    <name type="scientific">Hansschlegelia plantiphila</name>
    <dbReference type="NCBI Taxonomy" id="374655"/>
    <lineage>
        <taxon>Bacteria</taxon>
        <taxon>Pseudomonadati</taxon>
        <taxon>Pseudomonadota</taxon>
        <taxon>Alphaproteobacteria</taxon>
        <taxon>Hyphomicrobiales</taxon>
        <taxon>Methylopilaceae</taxon>
        <taxon>Hansschlegelia</taxon>
    </lineage>
</organism>
<comment type="caution">
    <text evidence="2">The sequence shown here is derived from an EMBL/GenBank/DDBJ whole genome shotgun (WGS) entry which is preliminary data.</text>
</comment>
<keyword evidence="3" id="KW-1185">Reference proteome</keyword>
<dbReference type="Gene3D" id="3.40.50.300">
    <property type="entry name" value="P-loop containing nucleotide triphosphate hydrolases"/>
    <property type="match status" value="1"/>
</dbReference>
<dbReference type="SMART" id="SM00382">
    <property type="entry name" value="AAA"/>
    <property type="match status" value="1"/>
</dbReference>
<feature type="domain" description="AAA+ ATPase" evidence="1">
    <location>
        <begin position="30"/>
        <end position="214"/>
    </location>
</feature>
<protein>
    <recommendedName>
        <fullName evidence="1">AAA+ ATPase domain-containing protein</fullName>
    </recommendedName>
</protein>
<sequence>MIASRFLFHRLDRLPEPPIRREIVKGLVAEGEIVALVGSPGGGKSALAVLLSTCFARGDDFLGRKVEQGGVVYIAAERVKETQRRLLASAGPEGRIFVTGGRPLLAEAKDIAEIADGVRMIAAMASPLRLVVIDTAAKCMRGLDENSARDVGLAVEGLTVIAEAAPTAMVLVLHHLAKGGSSMRGSSALLGAVDLEMTVRAGGGRRLIEVTKANAVAEGQTFPFRLEPIETGAELVIAARPCEAPASCPVSAKEPITLSRDARTALRCLHGLGGAADVEAWRTATYAAFGDRKPSAKRVAFNSARKRLGETGVIAASGNSVSVSEA</sequence>
<dbReference type="Proteomes" id="UP001143372">
    <property type="component" value="Unassembled WGS sequence"/>
</dbReference>
<accession>A0A9W6MWK7</accession>
<dbReference type="InterPro" id="IPR027417">
    <property type="entry name" value="P-loop_NTPase"/>
</dbReference>
<dbReference type="Pfam" id="PF13481">
    <property type="entry name" value="AAA_25"/>
    <property type="match status" value="1"/>
</dbReference>
<proteinExistence type="predicted"/>